<dbReference type="RefSeq" id="WP_095405755.1">
    <property type="nucleotide sequence ID" value="NZ_NOJZ02000006.1"/>
</dbReference>
<evidence type="ECO:0000313" key="3">
    <source>
        <dbReference type="Proteomes" id="UP000243494"/>
    </source>
</evidence>
<keyword evidence="1" id="KW-0812">Transmembrane</keyword>
<proteinExistence type="predicted"/>
<keyword evidence="1" id="KW-0472">Membrane</keyword>
<organism evidence="2 3">
    <name type="scientific">Romboutsia maritimum</name>
    <dbReference type="NCBI Taxonomy" id="2020948"/>
    <lineage>
        <taxon>Bacteria</taxon>
        <taxon>Bacillati</taxon>
        <taxon>Bacillota</taxon>
        <taxon>Clostridia</taxon>
        <taxon>Peptostreptococcales</taxon>
        <taxon>Peptostreptococcaceae</taxon>
        <taxon>Romboutsia</taxon>
    </lineage>
</organism>
<dbReference type="Proteomes" id="UP000243494">
    <property type="component" value="Unassembled WGS sequence"/>
</dbReference>
<comment type="caution">
    <text evidence="2">The sequence shown here is derived from an EMBL/GenBank/DDBJ whole genome shotgun (WGS) entry which is preliminary data.</text>
</comment>
<name>A0A371IU36_9FIRM</name>
<gene>
    <name evidence="2" type="ORF">CHF27_005215</name>
</gene>
<evidence type="ECO:0000313" key="2">
    <source>
        <dbReference type="EMBL" id="RDY23983.1"/>
    </source>
</evidence>
<feature type="transmembrane region" description="Helical" evidence="1">
    <location>
        <begin position="20"/>
        <end position="40"/>
    </location>
</feature>
<keyword evidence="3" id="KW-1185">Reference proteome</keyword>
<sequence length="86" mass="10269">MSRLDKNKEIKIKKKKFKFLIRIIFIMMMSFNIAICVFIVDKNAQNMLSKEGYNLNNYINKTKNVANEIYKNLNKITNTTIEKFKK</sequence>
<accession>A0A371IU36</accession>
<dbReference type="EMBL" id="NOJZ02000006">
    <property type="protein sequence ID" value="RDY23983.1"/>
    <property type="molecule type" value="Genomic_DNA"/>
</dbReference>
<evidence type="ECO:0000256" key="1">
    <source>
        <dbReference type="SAM" id="Phobius"/>
    </source>
</evidence>
<protein>
    <submittedName>
        <fullName evidence="2">Uncharacterized protein</fullName>
    </submittedName>
</protein>
<keyword evidence="1" id="KW-1133">Transmembrane helix</keyword>
<reference evidence="2 3" key="1">
    <citation type="journal article" date="2017" name="Genome Announc.">
        <title>Draft Genome Sequence of Romboutsia maritimum sp. nov. Strain CCRI-22766(T), Isolated from Coastal Estuarine Mud.</title>
        <authorList>
            <person name="Maheux A.F."/>
            <person name="Boudreau D.K."/>
            <person name="Berube E."/>
            <person name="Boissinot M."/>
            <person name="Raymond F."/>
            <person name="Brodeur S."/>
            <person name="Corbeil J."/>
            <person name="Brightwell G."/>
            <person name="Broda D."/>
            <person name="Omar R.F."/>
            <person name="Bergeron M.G."/>
        </authorList>
    </citation>
    <scope>NUCLEOTIDE SEQUENCE [LARGE SCALE GENOMIC DNA]</scope>
    <source>
        <strain evidence="2 3">CCRI-22766</strain>
    </source>
</reference>
<dbReference type="AlphaFoldDB" id="A0A371IU36"/>